<evidence type="ECO:0000256" key="1">
    <source>
        <dbReference type="SAM" id="Coils"/>
    </source>
</evidence>
<protein>
    <submittedName>
        <fullName evidence="2">Uncharacterized protein</fullName>
    </submittedName>
</protein>
<comment type="caution">
    <text evidence="2">The sequence shown here is derived from an EMBL/GenBank/DDBJ whole genome shotgun (WGS) entry which is preliminary data.</text>
</comment>
<feature type="coiled-coil region" evidence="1">
    <location>
        <begin position="9"/>
        <end position="36"/>
    </location>
</feature>
<gene>
    <name evidence="2" type="ORF">LCGC14_1189710</name>
</gene>
<accession>A0A0F9P2J9</accession>
<reference evidence="2" key="1">
    <citation type="journal article" date="2015" name="Nature">
        <title>Complex archaea that bridge the gap between prokaryotes and eukaryotes.</title>
        <authorList>
            <person name="Spang A."/>
            <person name="Saw J.H."/>
            <person name="Jorgensen S.L."/>
            <person name="Zaremba-Niedzwiedzka K."/>
            <person name="Martijn J."/>
            <person name="Lind A.E."/>
            <person name="van Eijk R."/>
            <person name="Schleper C."/>
            <person name="Guy L."/>
            <person name="Ettema T.J."/>
        </authorList>
    </citation>
    <scope>NUCLEOTIDE SEQUENCE</scope>
</reference>
<name>A0A0F9P2J9_9ZZZZ</name>
<organism evidence="2">
    <name type="scientific">marine sediment metagenome</name>
    <dbReference type="NCBI Taxonomy" id="412755"/>
    <lineage>
        <taxon>unclassified sequences</taxon>
        <taxon>metagenomes</taxon>
        <taxon>ecological metagenomes</taxon>
    </lineage>
</organism>
<dbReference type="EMBL" id="LAZR01006026">
    <property type="protein sequence ID" value="KKM95295.1"/>
    <property type="molecule type" value="Genomic_DNA"/>
</dbReference>
<proteinExistence type="predicted"/>
<sequence>MAEATVYALEGVMGELDRLSTAIEEMNNNNEAVFNRQLWNVEDENGGTE</sequence>
<keyword evidence="1" id="KW-0175">Coiled coil</keyword>
<dbReference type="AlphaFoldDB" id="A0A0F9P2J9"/>
<evidence type="ECO:0000313" key="2">
    <source>
        <dbReference type="EMBL" id="KKM95295.1"/>
    </source>
</evidence>